<keyword evidence="5 7" id="KW-0732">Signal</keyword>
<dbReference type="InterPro" id="IPR002491">
    <property type="entry name" value="ABC_transptr_periplasmic_BD"/>
</dbReference>
<evidence type="ECO:0000256" key="4">
    <source>
        <dbReference type="ARBA" id="ARBA00022496"/>
    </source>
</evidence>
<evidence type="ECO:0000259" key="8">
    <source>
        <dbReference type="PROSITE" id="PS50983"/>
    </source>
</evidence>
<evidence type="ECO:0000256" key="3">
    <source>
        <dbReference type="ARBA" id="ARBA00022448"/>
    </source>
</evidence>
<feature type="domain" description="Fe/B12 periplasmic-binding" evidence="8">
    <location>
        <begin position="53"/>
        <end position="317"/>
    </location>
</feature>
<evidence type="ECO:0000256" key="5">
    <source>
        <dbReference type="ARBA" id="ARBA00022729"/>
    </source>
</evidence>
<dbReference type="PANTHER" id="PTHR30532:SF29">
    <property type="entry name" value="FE(3+) DICITRATE-BINDING PERIPLASMIC PROTEIN"/>
    <property type="match status" value="1"/>
</dbReference>
<reference evidence="9 10" key="1">
    <citation type="submission" date="2024-06" db="EMBL/GenBank/DDBJ databases">
        <title>Genomic Encyclopedia of Type Strains, Phase IV (KMG-IV): sequencing the most valuable type-strain genomes for metagenomic binning, comparative biology and taxonomic classification.</title>
        <authorList>
            <person name="Goeker M."/>
        </authorList>
    </citation>
    <scope>NUCLEOTIDE SEQUENCE [LARGE SCALE GENOMIC DNA]</scope>
    <source>
        <strain evidence="9 10">DSM 27865</strain>
    </source>
</reference>
<dbReference type="Proteomes" id="UP001549076">
    <property type="component" value="Unassembled WGS sequence"/>
</dbReference>
<dbReference type="Pfam" id="PF01497">
    <property type="entry name" value="Peripla_BP_2"/>
    <property type="match status" value="1"/>
</dbReference>
<feature type="chain" id="PRO_5045453905" evidence="7">
    <location>
        <begin position="33"/>
        <end position="317"/>
    </location>
</feature>
<keyword evidence="4" id="KW-0408">Iron</keyword>
<keyword evidence="10" id="KW-1185">Reference proteome</keyword>
<dbReference type="PANTHER" id="PTHR30532">
    <property type="entry name" value="IRON III DICITRATE-BINDING PERIPLASMIC PROTEIN"/>
    <property type="match status" value="1"/>
</dbReference>
<evidence type="ECO:0000313" key="10">
    <source>
        <dbReference type="Proteomes" id="UP001549076"/>
    </source>
</evidence>
<dbReference type="Gene3D" id="3.40.50.1980">
    <property type="entry name" value="Nitrogenase molybdenum iron protein domain"/>
    <property type="match status" value="2"/>
</dbReference>
<keyword evidence="4" id="KW-0406">Ion transport</keyword>
<accession>A0ABV2N2B0</accession>
<gene>
    <name evidence="9" type="ORF">ABID37_003427</name>
</gene>
<dbReference type="SUPFAM" id="SSF53807">
    <property type="entry name" value="Helical backbone' metal receptor"/>
    <property type="match status" value="1"/>
</dbReference>
<evidence type="ECO:0000313" key="9">
    <source>
        <dbReference type="EMBL" id="MET3793203.1"/>
    </source>
</evidence>
<sequence length="317" mass="33987">MIIPSLRRPTAVLTAALLGVSLVLSAAIGASAQETRTIDADNGTIEAPANPQRIATLGRANGSFLALGGKPIAVTKLRQGDFDALLEDQQAAYEAATLLGTSASEADLEKLASLKPDLIFISVPNADFEQMKEKLEAIAPTILLGFHSDWKRRVEVVAEASNKVDVLNKQKADYDQQVAAIKTKYAETIKNDTFVEVGSGEFSKVAVFHLNGSTCTEVVRADVGLDIADLGEGGQSRSYEQIGALADYDVILYPVDHKGNVTEAFRPMTESSAWQALPAVKSGRTVGIYCPLDRSYPGNSRYMESLDRGLAALPKDE</sequence>
<feature type="signal peptide" evidence="7">
    <location>
        <begin position="1"/>
        <end position="32"/>
    </location>
</feature>
<dbReference type="EMBL" id="JBEPML010000012">
    <property type="protein sequence ID" value="MET3793203.1"/>
    <property type="molecule type" value="Genomic_DNA"/>
</dbReference>
<dbReference type="InterPro" id="IPR051313">
    <property type="entry name" value="Bact_iron-sidero_bind"/>
</dbReference>
<keyword evidence="4" id="KW-0410">Iron transport</keyword>
<organism evidence="9 10">
    <name type="scientific">Aquamicrobium terrae</name>
    <dbReference type="NCBI Taxonomy" id="1324945"/>
    <lineage>
        <taxon>Bacteria</taxon>
        <taxon>Pseudomonadati</taxon>
        <taxon>Pseudomonadota</taxon>
        <taxon>Alphaproteobacteria</taxon>
        <taxon>Hyphomicrobiales</taxon>
        <taxon>Phyllobacteriaceae</taxon>
        <taxon>Aquamicrobium</taxon>
    </lineage>
</organism>
<evidence type="ECO:0000256" key="7">
    <source>
        <dbReference type="SAM" id="SignalP"/>
    </source>
</evidence>
<comment type="similarity">
    <text evidence="2">Belongs to the bacterial solute-binding protein 8 family.</text>
</comment>
<comment type="caution">
    <text evidence="9">The sequence shown here is derived from an EMBL/GenBank/DDBJ whole genome shotgun (WGS) entry which is preliminary data.</text>
</comment>
<feature type="coiled-coil region" evidence="6">
    <location>
        <begin position="157"/>
        <end position="184"/>
    </location>
</feature>
<evidence type="ECO:0000256" key="2">
    <source>
        <dbReference type="ARBA" id="ARBA00008814"/>
    </source>
</evidence>
<dbReference type="RefSeq" id="WP_354196922.1">
    <property type="nucleotide sequence ID" value="NZ_JBEPML010000012.1"/>
</dbReference>
<comment type="subcellular location">
    <subcellularLocation>
        <location evidence="1">Cell envelope</location>
    </subcellularLocation>
</comment>
<evidence type="ECO:0000256" key="6">
    <source>
        <dbReference type="SAM" id="Coils"/>
    </source>
</evidence>
<keyword evidence="6" id="KW-0175">Coiled coil</keyword>
<dbReference type="PROSITE" id="PS50983">
    <property type="entry name" value="FE_B12_PBP"/>
    <property type="match status" value="1"/>
</dbReference>
<proteinExistence type="inferred from homology"/>
<name>A0ABV2N2B0_9HYPH</name>
<keyword evidence="3" id="KW-0813">Transport</keyword>
<evidence type="ECO:0000256" key="1">
    <source>
        <dbReference type="ARBA" id="ARBA00004196"/>
    </source>
</evidence>
<protein>
    <submittedName>
        <fullName evidence="9">Iron complex transport system substrate-binding protein</fullName>
    </submittedName>
</protein>